<dbReference type="EMBL" id="PTIS01000002">
    <property type="protein sequence ID" value="PPK49140.1"/>
    <property type="molecule type" value="Genomic_DNA"/>
</dbReference>
<sequence>MNKENLTKELNVYLANLNILYIKLHNYHWNVSGLGFFELHTQFENFYTQVSLDLDTVAERLLTIGERPSASMKEYFEIATMEEKSSEAISSKESVESVIKDFRFMLDSSNGILKIAEQLRDLPTTDMMTQFIANYEKTLWMLNAYTA</sequence>
<keyword evidence="4" id="KW-0238">DNA-binding</keyword>
<evidence type="ECO:0000313" key="4">
    <source>
        <dbReference type="EMBL" id="PPK49140.1"/>
    </source>
</evidence>
<dbReference type="AlphaFoldDB" id="A0A2S6FZS3"/>
<comment type="caution">
    <text evidence="4">The sequence shown here is derived from an EMBL/GenBank/DDBJ whole genome shotgun (WGS) entry which is preliminary data.</text>
</comment>
<dbReference type="PIRSF" id="PIRSF005900">
    <property type="entry name" value="Dps"/>
    <property type="match status" value="1"/>
</dbReference>
<dbReference type="CDD" id="cd01043">
    <property type="entry name" value="DPS"/>
    <property type="match status" value="1"/>
</dbReference>
<evidence type="ECO:0000259" key="3">
    <source>
        <dbReference type="Pfam" id="PF00210"/>
    </source>
</evidence>
<dbReference type="InterPro" id="IPR002177">
    <property type="entry name" value="DPS_DNA-bd"/>
</dbReference>
<evidence type="ECO:0000256" key="2">
    <source>
        <dbReference type="RuleBase" id="RU003875"/>
    </source>
</evidence>
<reference evidence="4 5" key="1">
    <citation type="submission" date="2018-02" db="EMBL/GenBank/DDBJ databases">
        <title>Genomic Encyclopedia of Archaeal and Bacterial Type Strains, Phase II (KMG-II): from individual species to whole genera.</title>
        <authorList>
            <person name="Goeker M."/>
        </authorList>
    </citation>
    <scope>NUCLEOTIDE SEQUENCE [LARGE SCALE GENOMIC DNA]</scope>
    <source>
        <strain evidence="4 5">DSM 15099</strain>
    </source>
</reference>
<dbReference type="PROSITE" id="PS00818">
    <property type="entry name" value="DPS_1"/>
    <property type="match status" value="1"/>
</dbReference>
<dbReference type="GO" id="GO:0008199">
    <property type="term" value="F:ferric iron binding"/>
    <property type="evidence" value="ECO:0007669"/>
    <property type="project" value="InterPro"/>
</dbReference>
<dbReference type="InterPro" id="IPR023188">
    <property type="entry name" value="DPS_DNA-bd_CS"/>
</dbReference>
<dbReference type="RefSeq" id="WP_104409165.1">
    <property type="nucleotide sequence ID" value="NZ_PTIS01000002.1"/>
</dbReference>
<dbReference type="InterPro" id="IPR009078">
    <property type="entry name" value="Ferritin-like_SF"/>
</dbReference>
<dbReference type="PROSITE" id="PS00819">
    <property type="entry name" value="DPS_2"/>
    <property type="match status" value="1"/>
</dbReference>
<protein>
    <submittedName>
        <fullName evidence="4">Starvation-inducible DNA-binding protein</fullName>
    </submittedName>
</protein>
<accession>A0A2S6FZS3</accession>
<dbReference type="PANTHER" id="PTHR42932:SF1">
    <property type="entry name" value="GENERAL STRESS PROTEIN 20U"/>
    <property type="match status" value="1"/>
</dbReference>
<dbReference type="Gene3D" id="1.20.1260.10">
    <property type="match status" value="1"/>
</dbReference>
<dbReference type="PRINTS" id="PR01346">
    <property type="entry name" value="HELNAPAPROT"/>
</dbReference>
<dbReference type="InterPro" id="IPR012347">
    <property type="entry name" value="Ferritin-like"/>
</dbReference>
<gene>
    <name evidence="4" type="ORF">BD821_10253</name>
</gene>
<evidence type="ECO:0000256" key="1">
    <source>
        <dbReference type="ARBA" id="ARBA00009497"/>
    </source>
</evidence>
<dbReference type="PANTHER" id="PTHR42932">
    <property type="entry name" value="GENERAL STRESS PROTEIN 20U"/>
    <property type="match status" value="1"/>
</dbReference>
<name>A0A2S6FZS3_9CLOT</name>
<dbReference type="Proteomes" id="UP000239863">
    <property type="component" value="Unassembled WGS sequence"/>
</dbReference>
<dbReference type="SUPFAM" id="SSF47240">
    <property type="entry name" value="Ferritin-like"/>
    <property type="match status" value="1"/>
</dbReference>
<dbReference type="OrthoDB" id="9797023at2"/>
<evidence type="ECO:0000313" key="5">
    <source>
        <dbReference type="Proteomes" id="UP000239863"/>
    </source>
</evidence>
<proteinExistence type="inferred from homology"/>
<organism evidence="4 5">
    <name type="scientific">Clostridium algidicarnis DSM 15099</name>
    <dbReference type="NCBI Taxonomy" id="1121295"/>
    <lineage>
        <taxon>Bacteria</taxon>
        <taxon>Bacillati</taxon>
        <taxon>Bacillota</taxon>
        <taxon>Clostridia</taxon>
        <taxon>Eubacteriales</taxon>
        <taxon>Clostridiaceae</taxon>
        <taxon>Clostridium</taxon>
    </lineage>
</organism>
<comment type="similarity">
    <text evidence="1 2">Belongs to the Dps family.</text>
</comment>
<feature type="domain" description="Ferritin/DPS" evidence="3">
    <location>
        <begin position="8"/>
        <end position="145"/>
    </location>
</feature>
<dbReference type="GO" id="GO:0016722">
    <property type="term" value="F:oxidoreductase activity, acting on metal ions"/>
    <property type="evidence" value="ECO:0007669"/>
    <property type="project" value="InterPro"/>
</dbReference>
<dbReference type="InterPro" id="IPR008331">
    <property type="entry name" value="Ferritin_DPS_dom"/>
</dbReference>
<dbReference type="GO" id="GO:0003677">
    <property type="term" value="F:DNA binding"/>
    <property type="evidence" value="ECO:0007669"/>
    <property type="project" value="UniProtKB-KW"/>
</dbReference>
<dbReference type="Pfam" id="PF00210">
    <property type="entry name" value="Ferritin"/>
    <property type="match status" value="1"/>
</dbReference>